<name>A0ABV6R4W6_9CAUL</name>
<accession>A0ABV6R4W6</accession>
<feature type="region of interest" description="Disordered" evidence="1">
    <location>
        <begin position="51"/>
        <end position="76"/>
    </location>
</feature>
<feature type="chain" id="PRO_5047341602" evidence="2">
    <location>
        <begin position="26"/>
        <end position="598"/>
    </location>
</feature>
<dbReference type="PANTHER" id="PTHR33361">
    <property type="entry name" value="GLR0591 PROTEIN"/>
    <property type="match status" value="1"/>
</dbReference>
<dbReference type="EMBL" id="JBHLSW010000007">
    <property type="protein sequence ID" value="MFC0634466.1"/>
    <property type="molecule type" value="Genomic_DNA"/>
</dbReference>
<dbReference type="RefSeq" id="WP_376836511.1">
    <property type="nucleotide sequence ID" value="NZ_JBHLSW010000007.1"/>
</dbReference>
<dbReference type="InterPro" id="IPR010281">
    <property type="entry name" value="DUF885"/>
</dbReference>
<keyword evidence="4" id="KW-1185">Reference proteome</keyword>
<dbReference type="PANTHER" id="PTHR33361:SF2">
    <property type="entry name" value="DUF885 DOMAIN-CONTAINING PROTEIN"/>
    <property type="match status" value="1"/>
</dbReference>
<evidence type="ECO:0000313" key="3">
    <source>
        <dbReference type="EMBL" id="MFC0634466.1"/>
    </source>
</evidence>
<evidence type="ECO:0000256" key="2">
    <source>
        <dbReference type="SAM" id="SignalP"/>
    </source>
</evidence>
<sequence length="598" mass="64173">MTIDRRRLLATAAGAAALSALPAAAQSDRDTALNTLMAAWFEQDLDDNPESATNLGLDRGANAGRASRLSDRSPAGWRAERAQAVERLAALRAFDQAGLSDDGRLNYDVALFRAESAAGGAAFDYGAVVSGGRMGPYVVSQLAGAYFNVPDFMDTQHRVEDRDGAEAFLARLSQFGPALDGETARIQADAARGVIPPDFTLDLTTGQLNALAAQPGAQMAMIRSLARKAEAAGLTGYAERAAALVETEVKPALAREVAALEALKPSAAHDAGVWRLPDGEALYAHTLKAWTTTTLSAAEIHDIGVEQVAEISAEIDTILRAQGLTQGTTGERIDALNKDPAQLWPNTDAGKEALIESLNAQVRALDPLLPRVFGRLPRTGVEVRRVPPAIENGAPGGYYQGPPLDGSRPGAYYINLRDTANWPKFSLPTLTYHEASPGHHLQVALQRESTHLPEWRRANGFSAYNEGWALYAEAVAADDLGVYAEDPLGRLGFLMSYLFRAVRLVVDTGLHDKRWSRERAVEYMVASGAKPVGSANNEINRYTVMPGQACSYKIGHTVIARLRAEAAARAGFDLSAFHDRVLATGSVPLAVLERRMRA</sequence>
<dbReference type="PROSITE" id="PS51318">
    <property type="entry name" value="TAT"/>
    <property type="match status" value="1"/>
</dbReference>
<evidence type="ECO:0000313" key="4">
    <source>
        <dbReference type="Proteomes" id="UP001589906"/>
    </source>
</evidence>
<dbReference type="InterPro" id="IPR006311">
    <property type="entry name" value="TAT_signal"/>
</dbReference>
<reference evidence="3 4" key="1">
    <citation type="submission" date="2024-09" db="EMBL/GenBank/DDBJ databases">
        <authorList>
            <person name="Sun Q."/>
            <person name="Mori K."/>
        </authorList>
    </citation>
    <scope>NUCLEOTIDE SEQUENCE [LARGE SCALE GENOMIC DNA]</scope>
    <source>
        <strain evidence="3 4">NCAIM B.02621</strain>
    </source>
</reference>
<gene>
    <name evidence="3" type="ORF">ACFFGE_11345</name>
</gene>
<keyword evidence="2" id="KW-0732">Signal</keyword>
<feature type="signal peptide" evidence="2">
    <location>
        <begin position="1"/>
        <end position="25"/>
    </location>
</feature>
<proteinExistence type="predicted"/>
<comment type="caution">
    <text evidence="3">The sequence shown here is derived from an EMBL/GenBank/DDBJ whole genome shotgun (WGS) entry which is preliminary data.</text>
</comment>
<organism evidence="3 4">
    <name type="scientific">Brevundimonas balnearis</name>
    <dbReference type="NCBI Taxonomy" id="1572858"/>
    <lineage>
        <taxon>Bacteria</taxon>
        <taxon>Pseudomonadati</taxon>
        <taxon>Pseudomonadota</taxon>
        <taxon>Alphaproteobacteria</taxon>
        <taxon>Caulobacterales</taxon>
        <taxon>Caulobacteraceae</taxon>
        <taxon>Brevundimonas</taxon>
    </lineage>
</organism>
<dbReference type="Proteomes" id="UP001589906">
    <property type="component" value="Unassembled WGS sequence"/>
</dbReference>
<dbReference type="Pfam" id="PF05960">
    <property type="entry name" value="DUF885"/>
    <property type="match status" value="1"/>
</dbReference>
<evidence type="ECO:0000256" key="1">
    <source>
        <dbReference type="SAM" id="MobiDB-lite"/>
    </source>
</evidence>
<protein>
    <submittedName>
        <fullName evidence="3">DUF885 family protein</fullName>
    </submittedName>
</protein>